<feature type="transmembrane region" description="Helical" evidence="9">
    <location>
        <begin position="42"/>
        <end position="62"/>
    </location>
</feature>
<feature type="transmembrane region" description="Helical" evidence="9">
    <location>
        <begin position="5"/>
        <end position="22"/>
    </location>
</feature>
<evidence type="ECO:0000256" key="11">
    <source>
        <dbReference type="RuleBase" id="RU004181"/>
    </source>
</evidence>
<name>A0A385Q3V4_9FIRM</name>
<dbReference type="NCBIfam" id="TIGR00077">
    <property type="entry name" value="lspA"/>
    <property type="match status" value="1"/>
</dbReference>
<dbReference type="OrthoDB" id="9810259at2"/>
<dbReference type="UniPathway" id="UPA00665"/>
<evidence type="ECO:0000313" key="12">
    <source>
        <dbReference type="EMBL" id="AYA99413.1"/>
    </source>
</evidence>
<organism evidence="12 13">
    <name type="scientific">Lachnoanaerobaculum umeaense</name>
    <dbReference type="NCBI Taxonomy" id="617123"/>
    <lineage>
        <taxon>Bacteria</taxon>
        <taxon>Bacillati</taxon>
        <taxon>Bacillota</taxon>
        <taxon>Clostridia</taxon>
        <taxon>Lachnospirales</taxon>
        <taxon>Lachnospiraceae</taxon>
        <taxon>Lachnoanaerobaculum</taxon>
    </lineage>
</organism>
<dbReference type="EC" id="3.4.23.36" evidence="9"/>
<evidence type="ECO:0000256" key="9">
    <source>
        <dbReference type="HAMAP-Rule" id="MF_00161"/>
    </source>
</evidence>
<feature type="active site" evidence="9">
    <location>
        <position position="122"/>
    </location>
</feature>
<dbReference type="GO" id="GO:0004190">
    <property type="term" value="F:aspartic-type endopeptidase activity"/>
    <property type="evidence" value="ECO:0007669"/>
    <property type="project" value="UniProtKB-UniRule"/>
</dbReference>
<evidence type="ECO:0000256" key="10">
    <source>
        <dbReference type="RuleBase" id="RU000594"/>
    </source>
</evidence>
<evidence type="ECO:0000313" key="13">
    <source>
        <dbReference type="Proteomes" id="UP000265562"/>
    </source>
</evidence>
<dbReference type="PANTHER" id="PTHR33695">
    <property type="entry name" value="LIPOPROTEIN SIGNAL PEPTIDASE"/>
    <property type="match status" value="1"/>
</dbReference>
<feature type="transmembrane region" description="Helical" evidence="9">
    <location>
        <begin position="67"/>
        <end position="85"/>
    </location>
</feature>
<dbReference type="GO" id="GO:0006508">
    <property type="term" value="P:proteolysis"/>
    <property type="evidence" value="ECO:0007669"/>
    <property type="project" value="UniProtKB-KW"/>
</dbReference>
<evidence type="ECO:0000256" key="1">
    <source>
        <dbReference type="ARBA" id="ARBA00006139"/>
    </source>
</evidence>
<evidence type="ECO:0000256" key="6">
    <source>
        <dbReference type="ARBA" id="ARBA00022801"/>
    </source>
</evidence>
<dbReference type="EMBL" id="CP032364">
    <property type="protein sequence ID" value="AYA99413.1"/>
    <property type="molecule type" value="Genomic_DNA"/>
</dbReference>
<protein>
    <recommendedName>
        <fullName evidence="9">Lipoprotein signal peptidase</fullName>
        <ecNumber evidence="9">3.4.23.36</ecNumber>
    </recommendedName>
    <alternativeName>
        <fullName evidence="9">Prolipoprotein signal peptidase</fullName>
    </alternativeName>
    <alternativeName>
        <fullName evidence="9">Signal peptidase II</fullName>
        <shortName evidence="9">SPase II</shortName>
    </alternativeName>
</protein>
<comment type="similarity">
    <text evidence="1 9 11">Belongs to the peptidase A8 family.</text>
</comment>
<evidence type="ECO:0000256" key="3">
    <source>
        <dbReference type="ARBA" id="ARBA00022670"/>
    </source>
</evidence>
<dbReference type="PROSITE" id="PS00855">
    <property type="entry name" value="SPASE_II"/>
    <property type="match status" value="1"/>
</dbReference>
<comment type="pathway">
    <text evidence="9">Protein modification; lipoprotein biosynthesis (signal peptide cleavage).</text>
</comment>
<comment type="function">
    <text evidence="9 10">This protein specifically catalyzes the removal of signal peptides from prolipoproteins.</text>
</comment>
<evidence type="ECO:0000256" key="2">
    <source>
        <dbReference type="ARBA" id="ARBA00022475"/>
    </source>
</evidence>
<accession>A0A385Q3V4</accession>
<comment type="subcellular location">
    <subcellularLocation>
        <location evidence="9">Cell membrane</location>
        <topology evidence="9">Multi-pass membrane protein</topology>
    </subcellularLocation>
</comment>
<keyword evidence="5 9" id="KW-0064">Aspartyl protease</keyword>
<feature type="transmembrane region" description="Helical" evidence="9">
    <location>
        <begin position="133"/>
        <end position="156"/>
    </location>
</feature>
<feature type="transmembrane region" description="Helical" evidence="9">
    <location>
        <begin position="91"/>
        <end position="112"/>
    </location>
</feature>
<keyword evidence="6 9" id="KW-0378">Hydrolase</keyword>
<comment type="catalytic activity">
    <reaction evidence="9 10">
        <text>Release of signal peptides from bacterial membrane prolipoproteins. Hydrolyzes -Xaa-Yaa-Zaa-|-(S,diacylglyceryl)Cys-, in which Xaa is hydrophobic (preferably Leu), and Yaa (Ala or Ser) and Zaa (Gly or Ala) have small, neutral side chains.</text>
        <dbReference type="EC" id="3.4.23.36"/>
    </reaction>
</comment>
<sequence>MQKNIVYKFGLFLIMVAALVGVDQWSKYEALVKLKNGAAYPLINNILYFWYSENAGAAFGILQGKHIFFYIITLVVLIGILYLLFKLPNDSHYFLLLCCGGLIFAGALGNFIDRVIRNYVVDFIYFKPINFPIFNFADICVTVGTFLLFICLVFVYKESELEFYKK</sequence>
<dbReference type="PANTHER" id="PTHR33695:SF1">
    <property type="entry name" value="LIPOPROTEIN SIGNAL PEPTIDASE"/>
    <property type="match status" value="1"/>
</dbReference>
<keyword evidence="3 9" id="KW-0645">Protease</keyword>
<feature type="active site" evidence="9">
    <location>
        <position position="138"/>
    </location>
</feature>
<gene>
    <name evidence="9 12" type="primary">lspA</name>
    <name evidence="12" type="ORF">D4A81_05390</name>
</gene>
<evidence type="ECO:0000256" key="7">
    <source>
        <dbReference type="ARBA" id="ARBA00022989"/>
    </source>
</evidence>
<keyword evidence="4 9" id="KW-0812">Transmembrane</keyword>
<dbReference type="GO" id="GO:0005886">
    <property type="term" value="C:plasma membrane"/>
    <property type="evidence" value="ECO:0007669"/>
    <property type="project" value="UniProtKB-SubCell"/>
</dbReference>
<dbReference type="PRINTS" id="PR00781">
    <property type="entry name" value="LIPOSIGPTASE"/>
</dbReference>
<evidence type="ECO:0000256" key="4">
    <source>
        <dbReference type="ARBA" id="ARBA00022692"/>
    </source>
</evidence>
<keyword evidence="8 9" id="KW-0472">Membrane</keyword>
<keyword evidence="2 9" id="KW-1003">Cell membrane</keyword>
<keyword evidence="13" id="KW-1185">Reference proteome</keyword>
<reference evidence="12 13" key="1">
    <citation type="submission" date="2018-09" db="EMBL/GenBank/DDBJ databases">
        <title>Genome sequencing of Lachnoanaerobaculum umeaense DSM 23576.</title>
        <authorList>
            <person name="Kook J.-K."/>
            <person name="Park S.-N."/>
            <person name="Lim Y.K."/>
        </authorList>
    </citation>
    <scope>NUCLEOTIDE SEQUENCE [LARGE SCALE GENOMIC DNA]</scope>
    <source>
        <strain evidence="13">DSM 23576 \ CCUG 58757</strain>
    </source>
</reference>
<dbReference type="AlphaFoldDB" id="A0A385Q3V4"/>
<keyword evidence="7 9" id="KW-1133">Transmembrane helix</keyword>
<dbReference type="HAMAP" id="MF_00161">
    <property type="entry name" value="LspA"/>
    <property type="match status" value="1"/>
</dbReference>
<dbReference type="InterPro" id="IPR001872">
    <property type="entry name" value="Peptidase_A8"/>
</dbReference>
<evidence type="ECO:0000256" key="5">
    <source>
        <dbReference type="ARBA" id="ARBA00022750"/>
    </source>
</evidence>
<evidence type="ECO:0000256" key="8">
    <source>
        <dbReference type="ARBA" id="ARBA00023136"/>
    </source>
</evidence>
<dbReference type="Pfam" id="PF01252">
    <property type="entry name" value="Peptidase_A8"/>
    <property type="match status" value="1"/>
</dbReference>
<dbReference type="Proteomes" id="UP000265562">
    <property type="component" value="Chromosome"/>
</dbReference>
<dbReference type="KEGG" id="lua:D4A81_05390"/>
<dbReference type="RefSeq" id="WP_111524098.1">
    <property type="nucleotide sequence ID" value="NZ_CP032364.1"/>
</dbReference>
<proteinExistence type="inferred from homology"/>